<comment type="caution">
    <text evidence="8">The sequence shown here is derived from an EMBL/GenBank/DDBJ whole genome shotgun (WGS) entry which is preliminary data.</text>
</comment>
<evidence type="ECO:0000313" key="8">
    <source>
        <dbReference type="EMBL" id="MBB6120989.1"/>
    </source>
</evidence>
<organism evidence="8 9">
    <name type="scientific">Nocardiopsis algeriensis</name>
    <dbReference type="NCBI Taxonomy" id="1478215"/>
    <lineage>
        <taxon>Bacteria</taxon>
        <taxon>Bacillati</taxon>
        <taxon>Actinomycetota</taxon>
        <taxon>Actinomycetes</taxon>
        <taxon>Streptosporangiales</taxon>
        <taxon>Nocardiopsidaceae</taxon>
        <taxon>Nocardiopsis</taxon>
    </lineage>
</organism>
<dbReference type="SUPFAM" id="SSF53383">
    <property type="entry name" value="PLP-dependent transferases"/>
    <property type="match status" value="1"/>
</dbReference>
<dbReference type="PROSITE" id="PS00105">
    <property type="entry name" value="AA_TRANSFER_CLASS_1"/>
    <property type="match status" value="1"/>
</dbReference>
<comment type="cofactor">
    <cofactor evidence="1 6">
        <name>pyridoxal 5'-phosphate</name>
        <dbReference type="ChEBI" id="CHEBI:597326"/>
    </cofactor>
</comment>
<keyword evidence="3 6" id="KW-0032">Aminotransferase</keyword>
<keyword evidence="9" id="KW-1185">Reference proteome</keyword>
<feature type="domain" description="Aminotransferase class I/classII large" evidence="7">
    <location>
        <begin position="35"/>
        <end position="394"/>
    </location>
</feature>
<keyword evidence="4 6" id="KW-0808">Transferase</keyword>
<dbReference type="InterPro" id="IPR004838">
    <property type="entry name" value="NHTrfase_class1_PyrdxlP-BS"/>
</dbReference>
<dbReference type="Gene3D" id="3.40.640.10">
    <property type="entry name" value="Type I PLP-dependent aspartate aminotransferase-like (Major domain)"/>
    <property type="match status" value="1"/>
</dbReference>
<dbReference type="EC" id="2.6.1.-" evidence="6"/>
<evidence type="ECO:0000256" key="2">
    <source>
        <dbReference type="ARBA" id="ARBA00007441"/>
    </source>
</evidence>
<evidence type="ECO:0000256" key="3">
    <source>
        <dbReference type="ARBA" id="ARBA00022576"/>
    </source>
</evidence>
<dbReference type="FunFam" id="3.40.640.10:FF:000033">
    <property type="entry name" value="Aspartate aminotransferase"/>
    <property type="match status" value="1"/>
</dbReference>
<dbReference type="InterPro" id="IPR015424">
    <property type="entry name" value="PyrdxlP-dep_Trfase"/>
</dbReference>
<evidence type="ECO:0000259" key="7">
    <source>
        <dbReference type="Pfam" id="PF00155"/>
    </source>
</evidence>
<dbReference type="InterPro" id="IPR015422">
    <property type="entry name" value="PyrdxlP-dep_Trfase_small"/>
</dbReference>
<dbReference type="PANTHER" id="PTHR46383">
    <property type="entry name" value="ASPARTATE AMINOTRANSFERASE"/>
    <property type="match status" value="1"/>
</dbReference>
<dbReference type="InterPro" id="IPR004839">
    <property type="entry name" value="Aminotransferase_I/II_large"/>
</dbReference>
<evidence type="ECO:0000256" key="1">
    <source>
        <dbReference type="ARBA" id="ARBA00001933"/>
    </source>
</evidence>
<dbReference type="InterPro" id="IPR015421">
    <property type="entry name" value="PyrdxlP-dep_Trfase_major"/>
</dbReference>
<accession>A0A841IQ76</accession>
<dbReference type="GO" id="GO:0006520">
    <property type="term" value="P:amino acid metabolic process"/>
    <property type="evidence" value="ECO:0007669"/>
    <property type="project" value="InterPro"/>
</dbReference>
<evidence type="ECO:0000313" key="9">
    <source>
        <dbReference type="Proteomes" id="UP000536604"/>
    </source>
</evidence>
<sequence length="402" mass="43331">MTDRPRVSARISAISESATLAVDAKAKAMKAEGRPVIGFGAGEPDFPTPDYIVEAAAEAVREPRFHRYTPATGLPELKKAIAEKTARDSGYRVDPSQILVTNGGKQAIYEAFAAMLDPGDEVIVIAPYWTTYPESIKLAGGVPVFVVTDESTGYMAGVEQLEQARTERTKVLVFVSPSNPTGAVYPREQVRAIGQWANEHGLWVLTDEIYEHLVYGDAEFSSLPVEVPEIADRTVVVNGVAKTYAMTGWRVGWIIGPKDVVKAAGNLQSHATSNVANVSQAAALAAVSGDLAAVEEMKKAFDRRRRTIVRMLNEIDGVLCPEPEGAFYAYPSVKGVLGKQIRGRRPQTSAELAELILEEAEVAVVPGEAFGTPGYLRLSYALGDEDLAEGVSRIQKLLAEAV</sequence>
<dbReference type="AlphaFoldDB" id="A0A841IQ76"/>
<proteinExistence type="inferred from homology"/>
<reference evidence="8 9" key="1">
    <citation type="submission" date="2020-08" db="EMBL/GenBank/DDBJ databases">
        <title>Genomic Encyclopedia of Type Strains, Phase III (KMG-III): the genomes of soil and plant-associated and newly described type strains.</title>
        <authorList>
            <person name="Whitman W."/>
        </authorList>
    </citation>
    <scope>NUCLEOTIDE SEQUENCE [LARGE SCALE GENOMIC DNA]</scope>
    <source>
        <strain evidence="8 9">CECT 8712</strain>
    </source>
</reference>
<dbReference type="EMBL" id="JACHJO010000008">
    <property type="protein sequence ID" value="MBB6120989.1"/>
    <property type="molecule type" value="Genomic_DNA"/>
</dbReference>
<gene>
    <name evidence="8" type="ORF">FHS13_002950</name>
</gene>
<dbReference type="Proteomes" id="UP000536604">
    <property type="component" value="Unassembled WGS sequence"/>
</dbReference>
<dbReference type="PANTHER" id="PTHR46383:SF1">
    <property type="entry name" value="ASPARTATE AMINOTRANSFERASE"/>
    <property type="match status" value="1"/>
</dbReference>
<keyword evidence="5" id="KW-0663">Pyridoxal phosphate</keyword>
<dbReference type="Gene3D" id="3.90.1150.10">
    <property type="entry name" value="Aspartate Aminotransferase, domain 1"/>
    <property type="match status" value="1"/>
</dbReference>
<dbReference type="RefSeq" id="WP_184292437.1">
    <property type="nucleotide sequence ID" value="NZ_JACHJO010000008.1"/>
</dbReference>
<dbReference type="Pfam" id="PF00155">
    <property type="entry name" value="Aminotran_1_2"/>
    <property type="match status" value="1"/>
</dbReference>
<protein>
    <recommendedName>
        <fullName evidence="6">Aminotransferase</fullName>
        <ecNumber evidence="6">2.6.1.-</ecNumber>
    </recommendedName>
</protein>
<dbReference type="GO" id="GO:0008483">
    <property type="term" value="F:transaminase activity"/>
    <property type="evidence" value="ECO:0007669"/>
    <property type="project" value="UniProtKB-KW"/>
</dbReference>
<comment type="similarity">
    <text evidence="2 6">Belongs to the class-I pyridoxal-phosphate-dependent aminotransferase family.</text>
</comment>
<dbReference type="InterPro" id="IPR050596">
    <property type="entry name" value="AspAT/PAT-like"/>
</dbReference>
<evidence type="ECO:0000256" key="6">
    <source>
        <dbReference type="RuleBase" id="RU000481"/>
    </source>
</evidence>
<evidence type="ECO:0000256" key="4">
    <source>
        <dbReference type="ARBA" id="ARBA00022679"/>
    </source>
</evidence>
<name>A0A841IQ76_9ACTN</name>
<dbReference type="CDD" id="cd00609">
    <property type="entry name" value="AAT_like"/>
    <property type="match status" value="1"/>
</dbReference>
<evidence type="ECO:0000256" key="5">
    <source>
        <dbReference type="ARBA" id="ARBA00022898"/>
    </source>
</evidence>
<dbReference type="GO" id="GO:0030170">
    <property type="term" value="F:pyridoxal phosphate binding"/>
    <property type="evidence" value="ECO:0007669"/>
    <property type="project" value="InterPro"/>
</dbReference>